<feature type="signal peptide" evidence="12">
    <location>
        <begin position="1"/>
        <end position="28"/>
    </location>
</feature>
<dbReference type="GO" id="GO:0012505">
    <property type="term" value="C:endomembrane system"/>
    <property type="evidence" value="ECO:0007669"/>
    <property type="project" value="UniProtKB-SubCell"/>
</dbReference>
<keyword evidence="11" id="KW-0812">Transmembrane</keyword>
<keyword evidence="8" id="KW-0379">Hydroxylation</keyword>
<comment type="subcellular location">
    <subcellularLocation>
        <location evidence="10">Endomembrane system</location>
        <topology evidence="10">Lipid-anchor</topology>
    </subcellularLocation>
    <subcellularLocation>
        <location evidence="1">Membrane</location>
        <topology evidence="1">Lipid-anchor</topology>
        <topology evidence="1">GPI-anchor</topology>
    </subcellularLocation>
</comment>
<evidence type="ECO:0000313" key="13">
    <source>
        <dbReference type="RefSeq" id="XP_016476190.1"/>
    </source>
</evidence>
<evidence type="ECO:0000256" key="5">
    <source>
        <dbReference type="ARBA" id="ARBA00022974"/>
    </source>
</evidence>
<evidence type="ECO:0000256" key="8">
    <source>
        <dbReference type="ARBA" id="ARBA00023278"/>
    </source>
</evidence>
<dbReference type="OMA" id="PPPITAC"/>
<dbReference type="AlphaFoldDB" id="A0A1S4AHL3"/>
<name>A0A1S4AHL3_TOBAC</name>
<evidence type="ECO:0000256" key="1">
    <source>
        <dbReference type="ARBA" id="ARBA00004589"/>
    </source>
</evidence>
<proteinExistence type="inferred from homology"/>
<accession>A0A1S4AHL3</accession>
<evidence type="ECO:0000256" key="9">
    <source>
        <dbReference type="ARBA" id="ARBA00023288"/>
    </source>
</evidence>
<dbReference type="PANTHER" id="PTHR34114:SF11">
    <property type="entry name" value="ARABINOGALACTAN PROTEIN 13-RELATED"/>
    <property type="match status" value="1"/>
</dbReference>
<keyword evidence="6 11" id="KW-0472">Membrane</keyword>
<dbReference type="GO" id="GO:0098552">
    <property type="term" value="C:side of membrane"/>
    <property type="evidence" value="ECO:0007669"/>
    <property type="project" value="UniProtKB-KW"/>
</dbReference>
<evidence type="ECO:0000256" key="3">
    <source>
        <dbReference type="ARBA" id="ARBA00022622"/>
    </source>
</evidence>
<protein>
    <submittedName>
        <fullName evidence="13">Arabinogalactan peptide 14</fullName>
    </submittedName>
</protein>
<keyword evidence="5" id="KW-0654">Proteoglycan</keyword>
<dbReference type="PaxDb" id="4097-A0A1S4AHL3"/>
<comment type="similarity">
    <text evidence="2">Belongs to the AG-peptide AGP family.</text>
</comment>
<keyword evidence="9" id="KW-0449">Lipoprotein</keyword>
<evidence type="ECO:0000256" key="7">
    <source>
        <dbReference type="ARBA" id="ARBA00023180"/>
    </source>
</evidence>
<organism evidence="13">
    <name type="scientific">Nicotiana tabacum</name>
    <name type="common">Common tobacco</name>
    <dbReference type="NCBI Taxonomy" id="4097"/>
    <lineage>
        <taxon>Eukaryota</taxon>
        <taxon>Viridiplantae</taxon>
        <taxon>Streptophyta</taxon>
        <taxon>Embryophyta</taxon>
        <taxon>Tracheophyta</taxon>
        <taxon>Spermatophyta</taxon>
        <taxon>Magnoliopsida</taxon>
        <taxon>eudicotyledons</taxon>
        <taxon>Gunneridae</taxon>
        <taxon>Pentapetalae</taxon>
        <taxon>asterids</taxon>
        <taxon>lamiids</taxon>
        <taxon>Solanales</taxon>
        <taxon>Solanaceae</taxon>
        <taxon>Nicotianoideae</taxon>
        <taxon>Nicotianeae</taxon>
        <taxon>Nicotiana</taxon>
    </lineage>
</organism>
<keyword evidence="7" id="KW-0325">Glycoprotein</keyword>
<dbReference type="RefSeq" id="XP_016476190.1">
    <property type="nucleotide sequence ID" value="XM_016620704.1"/>
</dbReference>
<keyword evidence="11" id="KW-1133">Transmembrane helix</keyword>
<evidence type="ECO:0000256" key="11">
    <source>
        <dbReference type="SAM" id="Phobius"/>
    </source>
</evidence>
<dbReference type="InterPro" id="IPR039281">
    <property type="entry name" value="AGP3/12/13/14/21"/>
</dbReference>
<dbReference type="PANTHER" id="PTHR34114">
    <property type="entry name" value="ARABINOGALACTAN PEPTIDE 1"/>
    <property type="match status" value="1"/>
</dbReference>
<reference evidence="13" key="1">
    <citation type="submission" date="2025-08" db="UniProtKB">
        <authorList>
            <consortium name="RefSeq"/>
        </authorList>
    </citation>
    <scope>IDENTIFICATION</scope>
</reference>
<keyword evidence="4 12" id="KW-0732">Signal</keyword>
<evidence type="ECO:0000256" key="12">
    <source>
        <dbReference type="SAM" id="SignalP"/>
    </source>
</evidence>
<feature type="chain" id="PRO_5010383848" evidence="12">
    <location>
        <begin position="29"/>
        <end position="62"/>
    </location>
</feature>
<sequence>MEAMQMNVFLVVLIVVLVAMSGIQNIVAVDAPAPAPAPASDATIFVPTVFASLVALAFELLL</sequence>
<evidence type="ECO:0000256" key="2">
    <source>
        <dbReference type="ARBA" id="ARBA00005835"/>
    </source>
</evidence>
<keyword evidence="3" id="KW-0336">GPI-anchor</keyword>
<evidence type="ECO:0000256" key="6">
    <source>
        <dbReference type="ARBA" id="ARBA00023136"/>
    </source>
</evidence>
<evidence type="ECO:0000256" key="4">
    <source>
        <dbReference type="ARBA" id="ARBA00022729"/>
    </source>
</evidence>
<dbReference type="KEGG" id="nta:107797783"/>
<gene>
    <name evidence="13" type="primary">LOC107797783</name>
</gene>
<feature type="transmembrane region" description="Helical" evidence="11">
    <location>
        <begin position="44"/>
        <end position="61"/>
    </location>
</feature>
<evidence type="ECO:0000256" key="10">
    <source>
        <dbReference type="ARBA" id="ARBA00037868"/>
    </source>
</evidence>